<dbReference type="EMBL" id="CP133612">
    <property type="protein sequence ID" value="WMV09154.1"/>
    <property type="molecule type" value="Genomic_DNA"/>
</dbReference>
<organism evidence="1 2">
    <name type="scientific">Solanum verrucosum</name>
    <dbReference type="NCBI Taxonomy" id="315347"/>
    <lineage>
        <taxon>Eukaryota</taxon>
        <taxon>Viridiplantae</taxon>
        <taxon>Streptophyta</taxon>
        <taxon>Embryophyta</taxon>
        <taxon>Tracheophyta</taxon>
        <taxon>Spermatophyta</taxon>
        <taxon>Magnoliopsida</taxon>
        <taxon>eudicotyledons</taxon>
        <taxon>Gunneridae</taxon>
        <taxon>Pentapetalae</taxon>
        <taxon>asterids</taxon>
        <taxon>lamiids</taxon>
        <taxon>Solanales</taxon>
        <taxon>Solanaceae</taxon>
        <taxon>Solanoideae</taxon>
        <taxon>Solaneae</taxon>
        <taxon>Solanum</taxon>
    </lineage>
</organism>
<name>A0AAF0PWD4_SOLVR</name>
<evidence type="ECO:0000313" key="2">
    <source>
        <dbReference type="Proteomes" id="UP001234989"/>
    </source>
</evidence>
<proteinExistence type="predicted"/>
<accession>A0AAF0PWD4</accession>
<evidence type="ECO:0000313" key="1">
    <source>
        <dbReference type="EMBL" id="WMV09154.1"/>
    </source>
</evidence>
<reference evidence="1" key="1">
    <citation type="submission" date="2023-08" db="EMBL/GenBank/DDBJ databases">
        <title>A de novo genome assembly of Solanum verrucosum Schlechtendal, a Mexican diploid species geographically isolated from the other diploid A-genome species in potato relatives.</title>
        <authorList>
            <person name="Hosaka K."/>
        </authorList>
    </citation>
    <scope>NUCLEOTIDE SEQUENCE</scope>
    <source>
        <tissue evidence="1">Young leaves</tissue>
    </source>
</reference>
<sequence>MKRSSQHVPEQFHEAVLYRPMIQNTKI</sequence>
<dbReference type="AlphaFoldDB" id="A0AAF0PWD4"/>
<dbReference type="Proteomes" id="UP001234989">
    <property type="component" value="Chromosome 1"/>
</dbReference>
<keyword evidence="2" id="KW-1185">Reference proteome</keyword>
<protein>
    <submittedName>
        <fullName evidence="1">Uncharacterized protein</fullName>
    </submittedName>
</protein>
<gene>
    <name evidence="1" type="ORF">MTR67_002539</name>
</gene>